<dbReference type="SUPFAM" id="SSF53098">
    <property type="entry name" value="Ribonuclease H-like"/>
    <property type="match status" value="1"/>
</dbReference>
<dbReference type="PANTHER" id="PTHR45749:SF21">
    <property type="entry name" value="DUF4371 DOMAIN-CONTAINING PROTEIN"/>
    <property type="match status" value="1"/>
</dbReference>
<dbReference type="Proteomes" id="UP000478052">
    <property type="component" value="Unassembled WGS sequence"/>
</dbReference>
<dbReference type="InterPro" id="IPR025398">
    <property type="entry name" value="DUF4371"/>
</dbReference>
<feature type="domain" description="DUF4371" evidence="2">
    <location>
        <begin position="207"/>
        <end position="337"/>
    </location>
</feature>
<dbReference type="PANTHER" id="PTHR45749">
    <property type="match status" value="1"/>
</dbReference>
<dbReference type="OrthoDB" id="6602344at2759"/>
<protein>
    <submittedName>
        <fullName evidence="3">52 kDa repressor of the inhibitor of the protein kinase-like</fullName>
    </submittedName>
</protein>
<keyword evidence="1" id="KW-0175">Coiled coil</keyword>
<proteinExistence type="predicted"/>
<feature type="non-terminal residue" evidence="3">
    <location>
        <position position="1"/>
    </location>
</feature>
<reference evidence="3 4" key="1">
    <citation type="submission" date="2019-08" db="EMBL/GenBank/DDBJ databases">
        <title>Whole genome of Aphis craccivora.</title>
        <authorList>
            <person name="Voronova N.V."/>
            <person name="Shulinski R.S."/>
            <person name="Bandarenka Y.V."/>
            <person name="Zhorov D.G."/>
            <person name="Warner D."/>
        </authorList>
    </citation>
    <scope>NUCLEOTIDE SEQUENCE [LARGE SCALE GENOMIC DNA]</scope>
    <source>
        <strain evidence="3">180601</strain>
        <tissue evidence="3">Whole Body</tissue>
    </source>
</reference>
<gene>
    <name evidence="3" type="ORF">FWK35_00028043</name>
</gene>
<dbReference type="AlphaFoldDB" id="A0A6G0VX67"/>
<organism evidence="3 4">
    <name type="scientific">Aphis craccivora</name>
    <name type="common">Cowpea aphid</name>
    <dbReference type="NCBI Taxonomy" id="307492"/>
    <lineage>
        <taxon>Eukaryota</taxon>
        <taxon>Metazoa</taxon>
        <taxon>Ecdysozoa</taxon>
        <taxon>Arthropoda</taxon>
        <taxon>Hexapoda</taxon>
        <taxon>Insecta</taxon>
        <taxon>Pterygota</taxon>
        <taxon>Neoptera</taxon>
        <taxon>Paraneoptera</taxon>
        <taxon>Hemiptera</taxon>
        <taxon>Sternorrhyncha</taxon>
        <taxon>Aphidomorpha</taxon>
        <taxon>Aphidoidea</taxon>
        <taxon>Aphididae</taxon>
        <taxon>Aphidini</taxon>
        <taxon>Aphis</taxon>
        <taxon>Aphis</taxon>
    </lineage>
</organism>
<dbReference type="InterPro" id="IPR012337">
    <property type="entry name" value="RNaseH-like_sf"/>
</dbReference>
<accession>A0A6G0VX67</accession>
<comment type="caution">
    <text evidence="3">The sequence shown here is derived from an EMBL/GenBank/DDBJ whole genome shotgun (WGS) entry which is preliminary data.</text>
</comment>
<feature type="coiled-coil region" evidence="1">
    <location>
        <begin position="476"/>
        <end position="503"/>
    </location>
</feature>
<evidence type="ECO:0000313" key="4">
    <source>
        <dbReference type="Proteomes" id="UP000478052"/>
    </source>
</evidence>
<name>A0A6G0VX67_APHCR</name>
<dbReference type="Pfam" id="PF14291">
    <property type="entry name" value="DUF4371"/>
    <property type="match status" value="1"/>
</dbReference>
<evidence type="ECO:0000313" key="3">
    <source>
        <dbReference type="EMBL" id="KAF0710234.1"/>
    </source>
</evidence>
<keyword evidence="4" id="KW-1185">Reference proteome</keyword>
<evidence type="ECO:0000259" key="2">
    <source>
        <dbReference type="Pfam" id="PF14291"/>
    </source>
</evidence>
<evidence type="ECO:0000256" key="1">
    <source>
        <dbReference type="SAM" id="Coils"/>
    </source>
</evidence>
<dbReference type="EMBL" id="VUJU01011717">
    <property type="protein sequence ID" value="KAF0710234.1"/>
    <property type="molecule type" value="Genomic_DNA"/>
</dbReference>
<sequence>NQIIHKDHDRPKQLISVNEVLKNDFAVENDCDQYDIGHYIKNNLNIIEDFKYKLLKNPWVPSIHYNFKKDIVVGNRAFVFKWFSIYLWLAYSKIFKGTYCLYYVLFQTHVSHGGFQGQFINKPFQQKANNHSKTQWHIESSIRFNDFINMTSKNSSVHQMINTNYKNKIDANRKKLIPILSSLYFCALHNLPIRGKTDDSAVFNKIDAGNNILKDHLENAPKNLTYISHRTQNEMLESMSATLKSVISQEINEASCFSIITDETADISGIEQLSICIQFLKENNLHEEFIGFYPLKEFDAEFIYKTILEACTHMKLDLNKCVGQGYDGCATMAGCISGVQKRIKDMYPRAHFFHCASHRLNLVINDLNVLPEVRNCITKIKDTITFFKESAVCMNVINSNNCKLTKLCETRFVEKHKSVRQFNEKFIEMSTLKHFNSKTKQRSLEILNAITTPNFVILLSIIAKYSAKFEFISTILQGVNIDIQEATKRIQELLQIVKNDRCNSECQFNLIFKKAEESAIKIGLEQSLFIPYLDSIIMSISDRFSDENLKSFSLFNLHPKIMIKMNIEEFSEVVKSINNLYGPLLDNFEEEAITWYEIWLKKPCDSNTQIIDLLEESKYYPAVNTALQMRDGSTTNVVALRYFMFCDKATMTYS</sequence>
<feature type="non-terminal residue" evidence="3">
    <location>
        <position position="654"/>
    </location>
</feature>